<sequence length="339" mass="38598">MLFSYYFDTDKQHVVNCGVDITSVNEKASREVEIIFTAYIEELSDGLLLKRESVNRIFTFPFNPSDSSNHDIDFLRKRYADEQKWILEVRNNKNSSQNIAIGLVSDTATRNPLGLDIIHDSNLYDSEVRANNLSEIDQQERGPIIKQTMAYANFTELGYPKGFISRTGQQDNNLKLIKANEFTQNFLEDIPENVPFVIEMNIAPESFDMKYEGDSFLQVNVPGLGVMKAYQDKITYLKDTQSSGQEIVTAFDELKNLSDFYSSGFTSDSNLLIEGDGRGSLVLRYGNKQIHTTYNAETVLSAFGMRGAITSRAIELPQELLSENWLKHKIDNIHVFYNK</sequence>
<comment type="caution">
    <text evidence="1">The sequence shown here is derived from an EMBL/GenBank/DDBJ whole genome shotgun (WGS) entry which is preliminary data.</text>
</comment>
<proteinExistence type="predicted"/>
<gene>
    <name evidence="1" type="ORF">D1B32_12405</name>
</gene>
<accession>A0A417YH03</accession>
<reference evidence="1 2" key="1">
    <citation type="journal article" date="2007" name="Int. J. Syst. Evol. Microbiol.">
        <title>Oceanobacillus profundus sp. nov., isolated from a deep-sea sediment core.</title>
        <authorList>
            <person name="Kim Y.G."/>
            <person name="Choi D.H."/>
            <person name="Hyun S."/>
            <person name="Cho B.C."/>
        </authorList>
    </citation>
    <scope>NUCLEOTIDE SEQUENCE [LARGE SCALE GENOMIC DNA]</scope>
    <source>
        <strain evidence="1 2">DSM 18246</strain>
    </source>
</reference>
<dbReference type="EMBL" id="QWEH01000007">
    <property type="protein sequence ID" value="RHW32029.1"/>
    <property type="molecule type" value="Genomic_DNA"/>
</dbReference>
<evidence type="ECO:0000313" key="2">
    <source>
        <dbReference type="Proteomes" id="UP000285456"/>
    </source>
</evidence>
<keyword evidence="2" id="KW-1185">Reference proteome</keyword>
<name>A0A417YH03_9BACI</name>
<dbReference type="AlphaFoldDB" id="A0A417YH03"/>
<organism evidence="1 2">
    <name type="scientific">Oceanobacillus profundus</name>
    <dbReference type="NCBI Taxonomy" id="372463"/>
    <lineage>
        <taxon>Bacteria</taxon>
        <taxon>Bacillati</taxon>
        <taxon>Bacillota</taxon>
        <taxon>Bacilli</taxon>
        <taxon>Bacillales</taxon>
        <taxon>Bacillaceae</taxon>
        <taxon>Oceanobacillus</taxon>
    </lineage>
</organism>
<dbReference type="Proteomes" id="UP000285456">
    <property type="component" value="Unassembled WGS sequence"/>
</dbReference>
<dbReference type="OrthoDB" id="179999at2"/>
<protein>
    <submittedName>
        <fullName evidence="1">Uncharacterized protein</fullName>
    </submittedName>
</protein>
<evidence type="ECO:0000313" key="1">
    <source>
        <dbReference type="EMBL" id="RHW32029.1"/>
    </source>
</evidence>
<dbReference type="RefSeq" id="WP_118889587.1">
    <property type="nucleotide sequence ID" value="NZ_PHUT01000007.1"/>
</dbReference>